<proteinExistence type="predicted"/>
<dbReference type="EMBL" id="VDLU01000001">
    <property type="protein sequence ID" value="TNJ30305.1"/>
    <property type="molecule type" value="Genomic_DNA"/>
</dbReference>
<dbReference type="AlphaFoldDB" id="A0A4Z1SZY7"/>
<gene>
    <name evidence="1" type="ORF">GMRT_12998</name>
</gene>
<accession>A0A4Z1SZY7</accession>
<dbReference type="VEuPathDB" id="GiardiaDB:GMRT_12998"/>
<evidence type="ECO:0000313" key="1">
    <source>
        <dbReference type="EMBL" id="TNJ30305.1"/>
    </source>
</evidence>
<protein>
    <submittedName>
        <fullName evidence="1">Uncharacterized protein</fullName>
    </submittedName>
</protein>
<comment type="caution">
    <text evidence="1">The sequence shown here is derived from an EMBL/GenBank/DDBJ whole genome shotgun (WGS) entry which is preliminary data.</text>
</comment>
<dbReference type="Proteomes" id="UP000315496">
    <property type="component" value="Chromosome 1"/>
</dbReference>
<reference evidence="1 2" key="1">
    <citation type="submission" date="2019-05" db="EMBL/GenBank/DDBJ databases">
        <title>The compact genome of Giardia muris reveals important steps in the evolution of intestinal protozoan parasites.</title>
        <authorList>
            <person name="Xu F."/>
            <person name="Jimenez-Gonzalez A."/>
            <person name="Einarsson E."/>
            <person name="Astvaldsson A."/>
            <person name="Peirasmaki D."/>
            <person name="Eckmann L."/>
            <person name="Andersson J.O."/>
            <person name="Svard S.G."/>
            <person name="Jerlstrom-Hultqvist J."/>
        </authorList>
    </citation>
    <scope>NUCLEOTIDE SEQUENCE [LARGE SCALE GENOMIC DNA]</scope>
    <source>
        <strain evidence="1 2">Roberts-Thomson</strain>
    </source>
</reference>
<name>A0A4Z1SZY7_GIAMU</name>
<sequence length="152" mass="16791">MAQIRGLGNCGISLLTDQRVQLFHDVGYGSSLLTPTELEEIENMRLQTHATKIRALEHAQKLQRQATRPHDSVLSSRLCSCTHYFSSDENRIFESAVQSAGSLRQVSRSVGVRSSTTPTHTPTRRLNMSASLTIISYPPTPSSSVSTKRSAY</sequence>
<evidence type="ECO:0000313" key="2">
    <source>
        <dbReference type="Proteomes" id="UP000315496"/>
    </source>
</evidence>
<organism evidence="1 2">
    <name type="scientific">Giardia muris</name>
    <dbReference type="NCBI Taxonomy" id="5742"/>
    <lineage>
        <taxon>Eukaryota</taxon>
        <taxon>Metamonada</taxon>
        <taxon>Diplomonadida</taxon>
        <taxon>Hexamitidae</taxon>
        <taxon>Giardiinae</taxon>
        <taxon>Giardia</taxon>
    </lineage>
</organism>
<keyword evidence="2" id="KW-1185">Reference proteome</keyword>